<dbReference type="AlphaFoldDB" id="A0A4Q2S7Y8"/>
<sequence>MPDHSPSGAGRPGIIHDLGYRRFDGVREGSGAIARTLFATGLRHAYGLGRSGKSKVMPFLLLAMSLLPAAIVVGVVVLTGLDELPVSYADYTNQTQLLVSLFAAAQAPVLFSRDLRHRSIVLYLARPLGATALALVRWLSLTVAVFVFTAVPTAVLFAGAMLAGLDKSDQATSMLKAVTLQVLLAMLVAGLSGLISSVSLRRGFAVVGSVMALIVLTGVVTVMQNIAYFEGDSEAVSTGVGLVSPWSLYTGLANAWDAGIETPVPVDGAWVPAYVIVAALIAAGCLLGLVARFRKVGSL</sequence>
<keyword evidence="1" id="KW-0812">Transmembrane</keyword>
<feature type="transmembrane region" description="Helical" evidence="1">
    <location>
        <begin position="177"/>
        <end position="198"/>
    </location>
</feature>
<dbReference type="EMBL" id="SDWU01000020">
    <property type="protein sequence ID" value="RYB99162.1"/>
    <property type="molecule type" value="Genomic_DNA"/>
</dbReference>
<dbReference type="OrthoDB" id="5495463at2"/>
<evidence type="ECO:0000313" key="3">
    <source>
        <dbReference type="Proteomes" id="UP000293291"/>
    </source>
</evidence>
<feature type="transmembrane region" description="Helical" evidence="1">
    <location>
        <begin position="268"/>
        <end position="291"/>
    </location>
</feature>
<feature type="transmembrane region" description="Helical" evidence="1">
    <location>
        <begin position="59"/>
        <end position="81"/>
    </location>
</feature>
<name>A0A4Q2S7Y8_9ACTN</name>
<dbReference type="Proteomes" id="UP000293291">
    <property type="component" value="Unassembled WGS sequence"/>
</dbReference>
<accession>A0A4Q2S7Y8</accession>
<keyword evidence="1" id="KW-1133">Transmembrane helix</keyword>
<feature type="transmembrane region" description="Helical" evidence="1">
    <location>
        <begin position="204"/>
        <end position="223"/>
    </location>
</feature>
<organism evidence="2 3">
    <name type="scientific">Nocardioides ganghwensis</name>
    <dbReference type="NCBI Taxonomy" id="252230"/>
    <lineage>
        <taxon>Bacteria</taxon>
        <taxon>Bacillati</taxon>
        <taxon>Actinomycetota</taxon>
        <taxon>Actinomycetes</taxon>
        <taxon>Propionibacteriales</taxon>
        <taxon>Nocardioidaceae</taxon>
        <taxon>Nocardioides</taxon>
    </lineage>
</organism>
<feature type="transmembrane region" description="Helical" evidence="1">
    <location>
        <begin position="145"/>
        <end position="165"/>
    </location>
</feature>
<reference evidence="2 3" key="1">
    <citation type="submission" date="2019-01" db="EMBL/GenBank/DDBJ databases">
        <title>Novel species of Nocardioides.</title>
        <authorList>
            <person name="Liu Q."/>
            <person name="Xin Y.-H."/>
        </authorList>
    </citation>
    <scope>NUCLEOTIDE SEQUENCE [LARGE SCALE GENOMIC DNA]</scope>
    <source>
        <strain evidence="2 3">CGMCC 4.6875</strain>
    </source>
</reference>
<dbReference type="RefSeq" id="WP_129456365.1">
    <property type="nucleotide sequence ID" value="NZ_JACXYX010000001.1"/>
</dbReference>
<evidence type="ECO:0000313" key="2">
    <source>
        <dbReference type="EMBL" id="RYB99162.1"/>
    </source>
</evidence>
<protein>
    <submittedName>
        <fullName evidence="2">ABC transporter permease</fullName>
    </submittedName>
</protein>
<proteinExistence type="predicted"/>
<evidence type="ECO:0000256" key="1">
    <source>
        <dbReference type="SAM" id="Phobius"/>
    </source>
</evidence>
<keyword evidence="1" id="KW-0472">Membrane</keyword>
<comment type="caution">
    <text evidence="2">The sequence shown here is derived from an EMBL/GenBank/DDBJ whole genome shotgun (WGS) entry which is preliminary data.</text>
</comment>
<gene>
    <name evidence="2" type="ORF">EUA07_17000</name>
</gene>
<keyword evidence="3" id="KW-1185">Reference proteome</keyword>